<protein>
    <recommendedName>
        <fullName evidence="1">GIY-YIG catalytic domain-containing protein</fullName>
    </recommendedName>
</protein>
<evidence type="ECO:0000313" key="3">
    <source>
        <dbReference type="Proteomes" id="UP000572670"/>
    </source>
</evidence>
<comment type="caution">
    <text evidence="2">The sequence shown here is derived from an EMBL/GenBank/DDBJ whole genome shotgun (WGS) entry which is preliminary data.</text>
</comment>
<evidence type="ECO:0000259" key="1">
    <source>
        <dbReference type="Pfam" id="PF20815"/>
    </source>
</evidence>
<dbReference type="RefSeq" id="WP_052833440.1">
    <property type="nucleotide sequence ID" value="NZ_BAAAYW010000012.1"/>
</dbReference>
<dbReference type="EMBL" id="JACJIK010000001">
    <property type="protein sequence ID" value="MBA9059693.1"/>
    <property type="molecule type" value="Genomic_DNA"/>
</dbReference>
<gene>
    <name evidence="2" type="ORF">HDA34_001400</name>
</gene>
<reference evidence="2 3" key="1">
    <citation type="submission" date="2020-08" db="EMBL/GenBank/DDBJ databases">
        <title>Sequencing the genomes of 1000 actinobacteria strains.</title>
        <authorList>
            <person name="Klenk H.-P."/>
        </authorList>
    </citation>
    <scope>NUCLEOTIDE SEQUENCE [LARGE SCALE GENOMIC DNA]</scope>
    <source>
        <strain evidence="2 3">DSM 21948</strain>
    </source>
</reference>
<keyword evidence="3" id="KW-1185">Reference proteome</keyword>
<dbReference type="InterPro" id="IPR049311">
    <property type="entry name" value="GIY_YIG_cat"/>
</dbReference>
<name>A0ABR6D125_9MICC</name>
<evidence type="ECO:0000313" key="2">
    <source>
        <dbReference type="EMBL" id="MBA9059693.1"/>
    </source>
</evidence>
<organism evidence="2 3">
    <name type="scientific">Micrococcus yunnanensis</name>
    <dbReference type="NCBI Taxonomy" id="566027"/>
    <lineage>
        <taxon>Bacteria</taxon>
        <taxon>Bacillati</taxon>
        <taxon>Actinomycetota</taxon>
        <taxon>Actinomycetes</taxon>
        <taxon>Micrococcales</taxon>
        <taxon>Micrococcaceae</taxon>
        <taxon>Micrococcus</taxon>
    </lineage>
</organism>
<feature type="domain" description="GIY-YIG catalytic" evidence="1">
    <location>
        <begin position="45"/>
        <end position="198"/>
    </location>
</feature>
<sequence>MTTKAGLIVAASHALQNSPQLFARVEDGGVVIGGRGGEVMPDSTGLYAVVAQDPDAARAELRLDTSVSRSDVLYIGKAEGSLRARLERKHFAGGGTAHSTLRRTLAALLVDRLDLEPVAVASAGRFSLTPESGEQLTTWMRRHLAVRVWQAPAGFAEVTPLGGIEKPVIDTHTPPLNLIYGGTSPEAQLLRQRIRKARTAMAEQAKRDVDVVEVHSSARATVGDLFRRRRPRQYGLRGSIGLWEELAERLDDTPMPTSEYELGRLLRDALDRSLEGAEPYDEDKVNVERFNRGGMSQGLVHLPWWEDQAIPLLLDRWGAWADTRGLLGPEDYIGSW</sequence>
<dbReference type="Pfam" id="PF20815">
    <property type="entry name" value="GIY_YIG_2"/>
    <property type="match status" value="1"/>
</dbReference>
<dbReference type="Proteomes" id="UP000572670">
    <property type="component" value="Unassembled WGS sequence"/>
</dbReference>
<accession>A0ABR6D125</accession>
<proteinExistence type="predicted"/>
<dbReference type="GeneID" id="93363752"/>